<dbReference type="EMBL" id="RCNU01000001">
    <property type="protein sequence ID" value="RWQ99756.1"/>
    <property type="molecule type" value="Genomic_DNA"/>
</dbReference>
<name>A0A443I6Z5_BYSSP</name>
<feature type="compositionally biased region" description="Basic and acidic residues" evidence="1">
    <location>
        <begin position="144"/>
        <end position="155"/>
    </location>
</feature>
<feature type="compositionally biased region" description="Polar residues" evidence="1">
    <location>
        <begin position="45"/>
        <end position="64"/>
    </location>
</feature>
<feature type="compositionally biased region" description="Acidic residues" evidence="1">
    <location>
        <begin position="156"/>
        <end position="168"/>
    </location>
</feature>
<comment type="caution">
    <text evidence="2">The sequence shown here is derived from an EMBL/GenBank/DDBJ whole genome shotgun (WGS) entry which is preliminary data.</text>
</comment>
<feature type="region of interest" description="Disordered" evidence="1">
    <location>
        <begin position="1"/>
        <end position="67"/>
    </location>
</feature>
<dbReference type="VEuPathDB" id="FungiDB:C8Q69DRAFT_452279"/>
<dbReference type="RefSeq" id="XP_028489401.1">
    <property type="nucleotide sequence ID" value="XM_028629555.1"/>
</dbReference>
<organism evidence="2 3">
    <name type="scientific">Byssochlamys spectabilis</name>
    <name type="common">Paecilomyces variotii</name>
    <dbReference type="NCBI Taxonomy" id="264951"/>
    <lineage>
        <taxon>Eukaryota</taxon>
        <taxon>Fungi</taxon>
        <taxon>Dikarya</taxon>
        <taxon>Ascomycota</taxon>
        <taxon>Pezizomycotina</taxon>
        <taxon>Eurotiomycetes</taxon>
        <taxon>Eurotiomycetidae</taxon>
        <taxon>Eurotiales</taxon>
        <taxon>Thermoascaceae</taxon>
        <taxon>Paecilomyces</taxon>
    </lineage>
</organism>
<evidence type="ECO:0000313" key="2">
    <source>
        <dbReference type="EMBL" id="RWQ99756.1"/>
    </source>
</evidence>
<proteinExistence type="predicted"/>
<gene>
    <name evidence="2" type="ORF">C8Q69DRAFT_452279</name>
</gene>
<sequence length="242" mass="25529">MATPTSPTGNTTTNASDDTTGVTTVTTNPTDTTGYTAPTGPTGGSHTTDTTGLTSNPNAQEATPSKSSKIVKKKICDCAHHEKKKWPYKGEIEIPKCAKRCPYCVYEPANQSTWGSGSIIRKHIKTSHIGSKRIDLFKGLRVLDGGKGKGDHELEVAETDSEGEDSSDDSARSKSPETTIGPCKSCANKKHKACDRINHSCSHYYPPRKTRNNPTTTNESSATGTTGGASGAKGKGKGKAKA</sequence>
<evidence type="ECO:0000313" key="3">
    <source>
        <dbReference type="Proteomes" id="UP000283841"/>
    </source>
</evidence>
<feature type="compositionally biased region" description="Low complexity" evidence="1">
    <location>
        <begin position="1"/>
        <end position="40"/>
    </location>
</feature>
<protein>
    <submittedName>
        <fullName evidence="2">Uncharacterized protein</fullName>
    </submittedName>
</protein>
<dbReference type="Proteomes" id="UP000283841">
    <property type="component" value="Unassembled WGS sequence"/>
</dbReference>
<feature type="region of interest" description="Disordered" evidence="1">
    <location>
        <begin position="142"/>
        <end position="242"/>
    </location>
</feature>
<keyword evidence="3" id="KW-1185">Reference proteome</keyword>
<reference evidence="2 3" key="1">
    <citation type="journal article" date="2018" name="Front. Microbiol.">
        <title>Genomic and genetic insights into a cosmopolitan fungus, Paecilomyces variotii (Eurotiales).</title>
        <authorList>
            <person name="Urquhart A.S."/>
            <person name="Mondo S.J."/>
            <person name="Makela M.R."/>
            <person name="Hane J.K."/>
            <person name="Wiebenga A."/>
            <person name="He G."/>
            <person name="Mihaltcheva S."/>
            <person name="Pangilinan J."/>
            <person name="Lipzen A."/>
            <person name="Barry K."/>
            <person name="de Vries R.P."/>
            <person name="Grigoriev I.V."/>
            <person name="Idnurm A."/>
        </authorList>
    </citation>
    <scope>NUCLEOTIDE SEQUENCE [LARGE SCALE GENOMIC DNA]</scope>
    <source>
        <strain evidence="2 3">CBS 101075</strain>
    </source>
</reference>
<dbReference type="GeneID" id="39598832"/>
<accession>A0A443I6Z5</accession>
<feature type="compositionally biased region" description="Low complexity" evidence="1">
    <location>
        <begin position="212"/>
        <end position="224"/>
    </location>
</feature>
<evidence type="ECO:0000256" key="1">
    <source>
        <dbReference type="SAM" id="MobiDB-lite"/>
    </source>
</evidence>
<dbReference type="AlphaFoldDB" id="A0A443I6Z5"/>